<name>A0A9W8DM80_9FUNG</name>
<keyword evidence="3" id="KW-1185">Reference proteome</keyword>
<sequence length="56" mass="5817">DLTPRSVTKLIDAVRAGNLPPPGPMSGERKTCEPVGGLTSLTEEPTGPGFGVRKDL</sequence>
<evidence type="ECO:0000313" key="3">
    <source>
        <dbReference type="Proteomes" id="UP001150569"/>
    </source>
</evidence>
<evidence type="ECO:0000313" key="2">
    <source>
        <dbReference type="EMBL" id="KAJ1909831.1"/>
    </source>
</evidence>
<feature type="non-terminal residue" evidence="2">
    <location>
        <position position="1"/>
    </location>
</feature>
<evidence type="ECO:0000256" key="1">
    <source>
        <dbReference type="SAM" id="MobiDB-lite"/>
    </source>
</evidence>
<feature type="region of interest" description="Disordered" evidence="1">
    <location>
        <begin position="37"/>
        <end position="56"/>
    </location>
</feature>
<dbReference type="EMBL" id="JANBPT010001138">
    <property type="protein sequence ID" value="KAJ1909831.1"/>
    <property type="molecule type" value="Genomic_DNA"/>
</dbReference>
<dbReference type="Proteomes" id="UP001150569">
    <property type="component" value="Unassembled WGS sequence"/>
</dbReference>
<comment type="caution">
    <text evidence="2">The sequence shown here is derived from an EMBL/GenBank/DDBJ whole genome shotgun (WGS) entry which is preliminary data.</text>
</comment>
<proteinExistence type="predicted"/>
<protein>
    <submittedName>
        <fullName evidence="2">NADH dehydrogenase [ubiquinone] flavoprotein 2, mitochondrial</fullName>
    </submittedName>
</protein>
<dbReference type="AlphaFoldDB" id="A0A9W8DM80"/>
<gene>
    <name evidence="2" type="primary">NDUFV2</name>
    <name evidence="2" type="ORF">IWQ60_010968</name>
</gene>
<organism evidence="2 3">
    <name type="scientific">Tieghemiomyces parasiticus</name>
    <dbReference type="NCBI Taxonomy" id="78921"/>
    <lineage>
        <taxon>Eukaryota</taxon>
        <taxon>Fungi</taxon>
        <taxon>Fungi incertae sedis</taxon>
        <taxon>Zoopagomycota</taxon>
        <taxon>Kickxellomycotina</taxon>
        <taxon>Dimargaritomycetes</taxon>
        <taxon>Dimargaritales</taxon>
        <taxon>Dimargaritaceae</taxon>
        <taxon>Tieghemiomyces</taxon>
    </lineage>
</organism>
<dbReference type="OrthoDB" id="10254187at2759"/>
<accession>A0A9W8DM80</accession>
<reference evidence="2" key="1">
    <citation type="submission" date="2022-07" db="EMBL/GenBank/DDBJ databases">
        <title>Phylogenomic reconstructions and comparative analyses of Kickxellomycotina fungi.</title>
        <authorList>
            <person name="Reynolds N.K."/>
            <person name="Stajich J.E."/>
            <person name="Barry K."/>
            <person name="Grigoriev I.V."/>
            <person name="Crous P."/>
            <person name="Smith M.E."/>
        </authorList>
    </citation>
    <scope>NUCLEOTIDE SEQUENCE</scope>
    <source>
        <strain evidence="2">RSA 861</strain>
    </source>
</reference>